<comment type="caution">
    <text evidence="2">The sequence shown here is derived from an EMBL/GenBank/DDBJ whole genome shotgun (WGS) entry which is preliminary data.</text>
</comment>
<dbReference type="RefSeq" id="WP_273679038.1">
    <property type="nucleotide sequence ID" value="NZ_JAQQXQ010000014.1"/>
</dbReference>
<feature type="transmembrane region" description="Helical" evidence="1">
    <location>
        <begin position="81"/>
        <end position="99"/>
    </location>
</feature>
<sequence length="101" mass="10700">MGQLADHARKLQSEAKSAIAQGDYARASALIGDAELLAEDVNALVDDIEDRQTDSLLELAANDAAGSARARRRRSRFGGPVRRVGMALGTGLVMSFALVEC</sequence>
<proteinExistence type="predicted"/>
<evidence type="ECO:0008006" key="4">
    <source>
        <dbReference type="Google" id="ProtNLM"/>
    </source>
</evidence>
<evidence type="ECO:0000313" key="2">
    <source>
        <dbReference type="EMBL" id="MDC8755829.1"/>
    </source>
</evidence>
<evidence type="ECO:0000313" key="3">
    <source>
        <dbReference type="Proteomes" id="UP001216558"/>
    </source>
</evidence>
<keyword evidence="1" id="KW-0812">Transmembrane</keyword>
<dbReference type="EMBL" id="JAQQXQ010000014">
    <property type="protein sequence ID" value="MDC8755829.1"/>
    <property type="molecule type" value="Genomic_DNA"/>
</dbReference>
<keyword evidence="1" id="KW-1133">Transmembrane helix</keyword>
<keyword evidence="1" id="KW-0472">Membrane</keyword>
<keyword evidence="3" id="KW-1185">Reference proteome</keyword>
<dbReference type="Proteomes" id="UP001216558">
    <property type="component" value="Unassembled WGS sequence"/>
</dbReference>
<gene>
    <name evidence="2" type="ORF">OIK40_14360</name>
</gene>
<reference evidence="2 3" key="1">
    <citation type="submission" date="2022-10" db="EMBL/GenBank/DDBJ databases">
        <title>Erythrobacter sp. sf7 Genome sequencing.</title>
        <authorList>
            <person name="Park S."/>
        </authorList>
    </citation>
    <scope>NUCLEOTIDE SEQUENCE [LARGE SCALE GENOMIC DNA]</scope>
    <source>
        <strain evidence="3">sf7</strain>
    </source>
</reference>
<organism evidence="2 3">
    <name type="scientific">Erythrobacter fulvus</name>
    <dbReference type="NCBI Taxonomy" id="2987523"/>
    <lineage>
        <taxon>Bacteria</taxon>
        <taxon>Pseudomonadati</taxon>
        <taxon>Pseudomonadota</taxon>
        <taxon>Alphaproteobacteria</taxon>
        <taxon>Sphingomonadales</taxon>
        <taxon>Erythrobacteraceae</taxon>
        <taxon>Erythrobacter/Porphyrobacter group</taxon>
        <taxon>Erythrobacter</taxon>
    </lineage>
</organism>
<accession>A0ABT5JSZ0</accession>
<name>A0ABT5JSZ0_9SPHN</name>
<evidence type="ECO:0000256" key="1">
    <source>
        <dbReference type="SAM" id="Phobius"/>
    </source>
</evidence>
<protein>
    <recommendedName>
        <fullName evidence="4">DUF883 domain-containing protein</fullName>
    </recommendedName>
</protein>